<proteinExistence type="predicted"/>
<dbReference type="EMBL" id="JAPDHZ010000002">
    <property type="protein sequence ID" value="MDG0789954.1"/>
    <property type="molecule type" value="Genomic_DNA"/>
</dbReference>
<accession>A0A9X4KE64</accession>
<evidence type="ECO:0000259" key="1">
    <source>
        <dbReference type="Pfam" id="PF25164"/>
    </source>
</evidence>
<comment type="caution">
    <text evidence="2">The sequence shown here is derived from an EMBL/GenBank/DDBJ whole genome shotgun (WGS) entry which is preliminary data.</text>
</comment>
<evidence type="ECO:0000313" key="2">
    <source>
        <dbReference type="EMBL" id="MDG0789954.1"/>
    </source>
</evidence>
<sequence>MDIAQYEGTVVNINTELSKSSESDRARTIEKYRRIAEKGAMSCPFCNEKLQLRAGEVREIHFAHLKGKSCQEADAYDTYRNQTQRENKKHSVIKEIIYTELKSQEIIKPDLKVEYGYKEKAAEKWKHYPDIYMNKNGREFAISVITNVHNIGDEKVVKTINKRNRYFEEKGLKSIWFVEDRELADDYEHRVLHLWEAEYDLAIKTEEDQIWDQLINDIVDEFPNEKLLDLFHYKAYGPMDVDVRSLYYVHSTGDEISFSVYRLILDEKQSPYRAFAVTRGYRMHMSNALIVRDEILLSDKQREDADRIDFVNEVARKLEQAREVEQAAAKVPELSYKEVAVTALPKAIEVADIDVLEYMEKLNHLRISESEAKTLFKYMKKHRSDLGDYGLSFADVMRTINYALGKIMDPKSEFGWWILNTFGN</sequence>
<dbReference type="Proteomes" id="UP001153387">
    <property type="component" value="Unassembled WGS sequence"/>
</dbReference>
<feature type="domain" description="Competence protein CoiA-like N-terminal" evidence="1">
    <location>
        <begin position="30"/>
        <end position="71"/>
    </location>
</feature>
<evidence type="ECO:0000313" key="3">
    <source>
        <dbReference type="Proteomes" id="UP001153387"/>
    </source>
</evidence>
<name>A0A9X4KE64_9BACL</name>
<dbReference type="AlphaFoldDB" id="A0A9X4KE64"/>
<organism evidence="2 3">
    <name type="scientific">Cohnella ginsengisoli</name>
    <dbReference type="NCBI Taxonomy" id="425004"/>
    <lineage>
        <taxon>Bacteria</taxon>
        <taxon>Bacillati</taxon>
        <taxon>Bacillota</taxon>
        <taxon>Bacilli</taxon>
        <taxon>Bacillales</taxon>
        <taxon>Paenibacillaceae</taxon>
        <taxon>Cohnella</taxon>
    </lineage>
</organism>
<keyword evidence="3" id="KW-1185">Reference proteome</keyword>
<gene>
    <name evidence="2" type="ORF">OMP38_03120</name>
</gene>
<protein>
    <submittedName>
        <fullName evidence="2">Competence protein CoiA family protein</fullName>
    </submittedName>
</protein>
<dbReference type="InterPro" id="IPR057253">
    <property type="entry name" value="CoiA-like_N"/>
</dbReference>
<dbReference type="Pfam" id="PF25164">
    <property type="entry name" value="CoiA_N"/>
    <property type="match status" value="1"/>
</dbReference>
<dbReference type="RefSeq" id="WP_277563840.1">
    <property type="nucleotide sequence ID" value="NZ_JAPDHZ010000002.1"/>
</dbReference>
<reference evidence="2 3" key="1">
    <citation type="submission" date="2022-10" db="EMBL/GenBank/DDBJ databases">
        <title>Comparative genomic analysis of Cohnella hashimotonis sp. nov., isolated from the International Space Station.</title>
        <authorList>
            <person name="Simpson A."/>
            <person name="Venkateswaran K."/>
        </authorList>
    </citation>
    <scope>NUCLEOTIDE SEQUENCE [LARGE SCALE GENOMIC DNA]</scope>
    <source>
        <strain evidence="2 3">DSM 18997</strain>
    </source>
</reference>